<dbReference type="GO" id="GO:0005768">
    <property type="term" value="C:endosome"/>
    <property type="evidence" value="ECO:0007669"/>
    <property type="project" value="TreeGrafter"/>
</dbReference>
<feature type="domain" description="ENTH" evidence="6">
    <location>
        <begin position="1"/>
        <end position="121"/>
    </location>
</feature>
<dbReference type="GO" id="GO:0005886">
    <property type="term" value="C:plasma membrane"/>
    <property type="evidence" value="ECO:0007669"/>
    <property type="project" value="TreeGrafter"/>
</dbReference>
<dbReference type="SMART" id="SM00273">
    <property type="entry name" value="ENTH"/>
    <property type="match status" value="1"/>
</dbReference>
<dbReference type="PROSITE" id="PS50942">
    <property type="entry name" value="ENTH"/>
    <property type="match status" value="1"/>
</dbReference>
<dbReference type="Pfam" id="PF01417">
    <property type="entry name" value="ENTH"/>
    <property type="match status" value="1"/>
</dbReference>
<comment type="subcellular location">
    <subcellularLocation>
        <location evidence="1">Cytoplasmic vesicle</location>
        <location evidence="1">Clathrin-coated vesicle</location>
    </subcellularLocation>
    <subcellularLocation>
        <location evidence="2">Golgi apparatus</location>
    </subcellularLocation>
</comment>
<evidence type="ECO:0000256" key="2">
    <source>
        <dbReference type="ARBA" id="ARBA00004555"/>
    </source>
</evidence>
<dbReference type="EnsemblPlants" id="Kaladp0102s0024.2.v1.1">
    <property type="protein sequence ID" value="Kaladp0102s0024.2.v1.1"/>
    <property type="gene ID" value="Kaladp0102s0024.v1.1"/>
</dbReference>
<dbReference type="GO" id="GO:0030276">
    <property type="term" value="F:clathrin binding"/>
    <property type="evidence" value="ECO:0007669"/>
    <property type="project" value="TreeGrafter"/>
</dbReference>
<evidence type="ECO:0000256" key="1">
    <source>
        <dbReference type="ARBA" id="ARBA00004132"/>
    </source>
</evidence>
<feature type="compositionally biased region" description="Low complexity" evidence="5">
    <location>
        <begin position="140"/>
        <end position="170"/>
    </location>
</feature>
<accession>A0A7N1A551</accession>
<proteinExistence type="predicted"/>
<dbReference type="InterPro" id="IPR013809">
    <property type="entry name" value="ENTH"/>
</dbReference>
<name>A0A7N1A551_KALFE</name>
<keyword evidence="3" id="KW-0333">Golgi apparatus</keyword>
<dbReference type="GO" id="GO:0005543">
    <property type="term" value="F:phospholipid binding"/>
    <property type="evidence" value="ECO:0007669"/>
    <property type="project" value="TreeGrafter"/>
</dbReference>
<feature type="compositionally biased region" description="Polar residues" evidence="5">
    <location>
        <begin position="185"/>
        <end position="196"/>
    </location>
</feature>
<keyword evidence="8" id="KW-1185">Reference proteome</keyword>
<dbReference type="GO" id="GO:0006897">
    <property type="term" value="P:endocytosis"/>
    <property type="evidence" value="ECO:0007669"/>
    <property type="project" value="TreeGrafter"/>
</dbReference>
<evidence type="ECO:0000313" key="8">
    <source>
        <dbReference type="Proteomes" id="UP000594263"/>
    </source>
</evidence>
<evidence type="ECO:0000256" key="4">
    <source>
        <dbReference type="ARBA" id="ARBA00023329"/>
    </source>
</evidence>
<dbReference type="PANTHER" id="PTHR12276:SF95">
    <property type="entry name" value="ENTH_VHS FAMILY PROTEIN"/>
    <property type="match status" value="1"/>
</dbReference>
<dbReference type="SUPFAM" id="SSF48464">
    <property type="entry name" value="ENTH/VHS domain"/>
    <property type="match status" value="1"/>
</dbReference>
<keyword evidence="4" id="KW-0968">Cytoplasmic vesicle</keyword>
<dbReference type="PANTHER" id="PTHR12276">
    <property type="entry name" value="EPSIN/ENT-RELATED"/>
    <property type="match status" value="1"/>
</dbReference>
<dbReference type="Proteomes" id="UP000594263">
    <property type="component" value="Unplaced"/>
</dbReference>
<dbReference type="GO" id="GO:0030125">
    <property type="term" value="C:clathrin vesicle coat"/>
    <property type="evidence" value="ECO:0007669"/>
    <property type="project" value="TreeGrafter"/>
</dbReference>
<reference evidence="7" key="1">
    <citation type="submission" date="2021-01" db="UniProtKB">
        <authorList>
            <consortium name="EnsemblPlants"/>
        </authorList>
    </citation>
    <scope>IDENTIFICATION</scope>
</reference>
<evidence type="ECO:0000259" key="6">
    <source>
        <dbReference type="PROSITE" id="PS50942"/>
    </source>
</evidence>
<dbReference type="InterPro" id="IPR008942">
    <property type="entry name" value="ENTH_VHS"/>
</dbReference>
<feature type="region of interest" description="Disordered" evidence="5">
    <location>
        <begin position="136"/>
        <end position="196"/>
    </location>
</feature>
<dbReference type="AlphaFoldDB" id="A0A7N1A551"/>
<dbReference type="Gramene" id="Kaladp0102s0024.2.v1.1">
    <property type="protein sequence ID" value="Kaladp0102s0024.2.v1.1"/>
    <property type="gene ID" value="Kaladp0102s0024.v1.1"/>
</dbReference>
<sequence>MITGELSMFFTEGKVKLHCTWNNGSYLLKVISLKVETCRLYNIDWKQWRQSYKSLALLEFLLTHGPEEFAHEFICDIDVIQELATFKYVDDKGFDWGAAMQKKSERIMQLLRGGEILKEARLKALKITKEIQGFGSLHMSPPTASTPSPSSANSSRSSFGTFSSASSTWSGCDQEEFFDSKTPTKADTPTANGWTYAGQTKQYENPVNRTGLTKMSRQSSGNVDDEGTHIWNSPTFQETGYLLEGNEDEDDQKGQKKDGFLTGIRTKLSGIGPKFGCEGNKTYFRSFSDAGREMKKKFDHQVSMKY</sequence>
<evidence type="ECO:0000313" key="7">
    <source>
        <dbReference type="EnsemblPlants" id="Kaladp0102s0024.2.v1.1"/>
    </source>
</evidence>
<evidence type="ECO:0000256" key="3">
    <source>
        <dbReference type="ARBA" id="ARBA00023034"/>
    </source>
</evidence>
<dbReference type="GO" id="GO:0005794">
    <property type="term" value="C:Golgi apparatus"/>
    <property type="evidence" value="ECO:0007669"/>
    <property type="project" value="UniProtKB-SubCell"/>
</dbReference>
<dbReference type="CDD" id="cd03571">
    <property type="entry name" value="ENTH"/>
    <property type="match status" value="1"/>
</dbReference>
<dbReference type="Gene3D" id="1.25.40.90">
    <property type="match status" value="1"/>
</dbReference>
<protein>
    <recommendedName>
        <fullName evidence="6">ENTH domain-containing protein</fullName>
    </recommendedName>
</protein>
<evidence type="ECO:0000256" key="5">
    <source>
        <dbReference type="SAM" id="MobiDB-lite"/>
    </source>
</evidence>
<organism evidence="7 8">
    <name type="scientific">Kalanchoe fedtschenkoi</name>
    <name type="common">Lavender scallops</name>
    <name type="synonym">South American air plant</name>
    <dbReference type="NCBI Taxonomy" id="63787"/>
    <lineage>
        <taxon>Eukaryota</taxon>
        <taxon>Viridiplantae</taxon>
        <taxon>Streptophyta</taxon>
        <taxon>Embryophyta</taxon>
        <taxon>Tracheophyta</taxon>
        <taxon>Spermatophyta</taxon>
        <taxon>Magnoliopsida</taxon>
        <taxon>eudicotyledons</taxon>
        <taxon>Gunneridae</taxon>
        <taxon>Pentapetalae</taxon>
        <taxon>Saxifragales</taxon>
        <taxon>Crassulaceae</taxon>
        <taxon>Kalanchoe</taxon>
    </lineage>
</organism>